<feature type="non-terminal residue" evidence="3">
    <location>
        <position position="1"/>
    </location>
</feature>
<evidence type="ECO:0000259" key="2">
    <source>
        <dbReference type="Pfam" id="PF22725"/>
    </source>
</evidence>
<dbReference type="Pfam" id="PF22725">
    <property type="entry name" value="GFO_IDH_MocA_C3"/>
    <property type="match status" value="1"/>
</dbReference>
<evidence type="ECO:0000256" key="1">
    <source>
        <dbReference type="ARBA" id="ARBA00023002"/>
    </source>
</evidence>
<dbReference type="SUPFAM" id="SSF55347">
    <property type="entry name" value="Glyceraldehyde-3-phosphate dehydrogenase-like, C-terminal domain"/>
    <property type="match status" value="1"/>
</dbReference>
<accession>A0A382MLY3</accession>
<feature type="domain" description="GFO/IDH/MocA-like oxidoreductase" evidence="2">
    <location>
        <begin position="32"/>
        <end position="166"/>
    </location>
</feature>
<dbReference type="InterPro" id="IPR050463">
    <property type="entry name" value="Gfo/Idh/MocA_oxidrdct_glycsds"/>
</dbReference>
<dbReference type="GO" id="GO:0016491">
    <property type="term" value="F:oxidoreductase activity"/>
    <property type="evidence" value="ECO:0007669"/>
    <property type="project" value="UniProtKB-KW"/>
</dbReference>
<dbReference type="PANTHER" id="PTHR43818:SF11">
    <property type="entry name" value="BCDNA.GH03377"/>
    <property type="match status" value="1"/>
</dbReference>
<evidence type="ECO:0000313" key="3">
    <source>
        <dbReference type="EMBL" id="SVC49994.1"/>
    </source>
</evidence>
<sequence length="278" mass="30773">NFKDGLAINNFAKEKKLIVGCAPDTFLGAAGQKARKIIDSSEIGNIVLGTFNLMSHGMEHWHPNPDFFFKPGAGPVFDVGVYYITQLVNLLGSVERIISVSGTATEERVITSEPHYGEKIKVETPTTLMGVLEFTNKSKVQLFASWDVWKHKHSTIELYGLNGSIVLPDPNYFGGELLLSNKDSDWQKIDTDSMLLGMPNSEDNNAMVANYRGIGLSDMVDGIKKNIQPRCSIDLALHVLEIMEGILISSTNESIYKITTHCDRPEALNEEEIISLKV</sequence>
<reference evidence="3" key="1">
    <citation type="submission" date="2018-05" db="EMBL/GenBank/DDBJ databases">
        <authorList>
            <person name="Lanie J.A."/>
            <person name="Ng W.-L."/>
            <person name="Kazmierczak K.M."/>
            <person name="Andrzejewski T.M."/>
            <person name="Davidsen T.M."/>
            <person name="Wayne K.J."/>
            <person name="Tettelin H."/>
            <person name="Glass J.I."/>
            <person name="Rusch D."/>
            <person name="Podicherti R."/>
            <person name="Tsui H.-C.T."/>
            <person name="Winkler M.E."/>
        </authorList>
    </citation>
    <scope>NUCLEOTIDE SEQUENCE</scope>
</reference>
<organism evidence="3">
    <name type="scientific">marine metagenome</name>
    <dbReference type="NCBI Taxonomy" id="408172"/>
    <lineage>
        <taxon>unclassified sequences</taxon>
        <taxon>metagenomes</taxon>
        <taxon>ecological metagenomes</taxon>
    </lineage>
</organism>
<dbReference type="Gene3D" id="3.30.360.10">
    <property type="entry name" value="Dihydrodipicolinate Reductase, domain 2"/>
    <property type="match status" value="1"/>
</dbReference>
<dbReference type="InterPro" id="IPR055170">
    <property type="entry name" value="GFO_IDH_MocA-like_dom"/>
</dbReference>
<protein>
    <recommendedName>
        <fullName evidence="2">GFO/IDH/MocA-like oxidoreductase domain-containing protein</fullName>
    </recommendedName>
</protein>
<proteinExistence type="predicted"/>
<dbReference type="PANTHER" id="PTHR43818">
    <property type="entry name" value="BCDNA.GH03377"/>
    <property type="match status" value="1"/>
</dbReference>
<keyword evidence="1" id="KW-0560">Oxidoreductase</keyword>
<gene>
    <name evidence="3" type="ORF">METZ01_LOCUS302848</name>
</gene>
<dbReference type="AlphaFoldDB" id="A0A382MLY3"/>
<name>A0A382MLY3_9ZZZZ</name>
<dbReference type="EMBL" id="UINC01094610">
    <property type="protein sequence ID" value="SVC49994.1"/>
    <property type="molecule type" value="Genomic_DNA"/>
</dbReference>